<organism evidence="2 3">
    <name type="scientific">Iningainema tapete BLCC-T55</name>
    <dbReference type="NCBI Taxonomy" id="2748662"/>
    <lineage>
        <taxon>Bacteria</taxon>
        <taxon>Bacillati</taxon>
        <taxon>Cyanobacteriota</taxon>
        <taxon>Cyanophyceae</taxon>
        <taxon>Nostocales</taxon>
        <taxon>Scytonemataceae</taxon>
        <taxon>Iningainema tapete</taxon>
    </lineage>
</organism>
<protein>
    <submittedName>
        <fullName evidence="2">CHAT domain-containing protein</fullName>
    </submittedName>
</protein>
<reference evidence="2" key="1">
    <citation type="submission" date="2020-09" db="EMBL/GenBank/DDBJ databases">
        <title>Iningainema tapete sp. nov. (Scytonemataceae, Cyanobacteria) from greenhouses in central Florida (USA) produces two types of nodularin with biosynthetic potential for microcystin-LR and anabaenopeptins.</title>
        <authorList>
            <person name="Berthold D.E."/>
            <person name="Lefler F.W."/>
            <person name="Huang I.-S."/>
            <person name="Abdulla H."/>
            <person name="Zimba P.V."/>
            <person name="Laughinghouse H.D. IV."/>
        </authorList>
    </citation>
    <scope>NUCLEOTIDE SEQUENCE</scope>
    <source>
        <strain evidence="2">BLCCT55</strain>
    </source>
</reference>
<dbReference type="AlphaFoldDB" id="A0A8J6XQI7"/>
<dbReference type="Pfam" id="PF12770">
    <property type="entry name" value="CHAT"/>
    <property type="match status" value="1"/>
</dbReference>
<dbReference type="Proteomes" id="UP000629098">
    <property type="component" value="Unassembled WGS sequence"/>
</dbReference>
<dbReference type="EMBL" id="JACXAE010000082">
    <property type="protein sequence ID" value="MBD2775536.1"/>
    <property type="molecule type" value="Genomic_DNA"/>
</dbReference>
<accession>A0A8J6XQI7</accession>
<feature type="domain" description="CHAT" evidence="1">
    <location>
        <begin position="29"/>
        <end position="165"/>
    </location>
</feature>
<evidence type="ECO:0000313" key="3">
    <source>
        <dbReference type="Proteomes" id="UP000629098"/>
    </source>
</evidence>
<dbReference type="InterPro" id="IPR024983">
    <property type="entry name" value="CHAT_dom"/>
</dbReference>
<proteinExistence type="predicted"/>
<gene>
    <name evidence="2" type="ORF">ICL16_26625</name>
</gene>
<evidence type="ECO:0000259" key="1">
    <source>
        <dbReference type="Pfam" id="PF12770"/>
    </source>
</evidence>
<keyword evidence="3" id="KW-1185">Reference proteome</keyword>
<name>A0A8J6XQI7_9CYAN</name>
<dbReference type="RefSeq" id="WP_190834048.1">
    <property type="nucleotide sequence ID" value="NZ_CAWPPI010000082.1"/>
</dbReference>
<comment type="caution">
    <text evidence="2">The sequence shown here is derived from an EMBL/GenBank/DDBJ whole genome shotgun (WGS) entry which is preliminary data.</text>
</comment>
<sequence>MNSVNPIKILFLASDPSDASRLRLGQELRDIQQGLQLAKQREKFVLEQRMSVRPGDISQAILDVEPHIVHFSGHGLNTGDLCFEDELGKIHPVKPDALAALFALVDEQVNCVVLNACYSQTQAEAIAEHIKFVIGMNQAIGDKAAINFAVGFYKALGANHSIGKAYKFGCVEIQLQGISEHLTPILYEKKKICK</sequence>
<evidence type="ECO:0000313" key="2">
    <source>
        <dbReference type="EMBL" id="MBD2775536.1"/>
    </source>
</evidence>